<dbReference type="CDD" id="cd00338">
    <property type="entry name" value="Ser_Recombinase"/>
    <property type="match status" value="1"/>
</dbReference>
<feature type="coiled-coil region" evidence="1">
    <location>
        <begin position="384"/>
        <end position="418"/>
    </location>
</feature>
<dbReference type="InterPro" id="IPR025827">
    <property type="entry name" value="Zn_ribbon_recom_dom"/>
</dbReference>
<dbReference type="InterPro" id="IPR011109">
    <property type="entry name" value="DNA_bind_recombinase_dom"/>
</dbReference>
<dbReference type="SUPFAM" id="SSF53041">
    <property type="entry name" value="Resolvase-like"/>
    <property type="match status" value="1"/>
</dbReference>
<dbReference type="SMART" id="SM00857">
    <property type="entry name" value="Resolvase"/>
    <property type="match status" value="1"/>
</dbReference>
<dbReference type="Pfam" id="PF00239">
    <property type="entry name" value="Resolvase"/>
    <property type="match status" value="1"/>
</dbReference>
<sequence length="674" mass="76986">MTAVIYARYSTDSQREESIEGQIRECTAYAEKNGFTVVKHYIDRAVSAKTDNRPQFQQMIKDSERGIFDVIIVWKLDRFARNRYDSARYKTQLKRNGVKLVSATEVISAGPEGIILESVLEGYAEYYSADLSEKVVRGMTENALKGIYNGGTIPFGYMIDETRHYQPDPLLAPYVEQTFQKYADGATMTDLRDWLKAHNIKNSMGGEMSYNTIQRMLSNRRYIGELRLRDVVQPNAIPALVSEELFNKVQKKLAKNKKAPARHKAEEIYLLTTKLYCGKCGALMFGESGVSHTGKMYTYYKCAAAKKKKTCDKKAVRKQWLEDLVVNETMKLVEDDASMNAIIVKVMELQNQESTDLPIYEKQLKETEVGITNMLNAIQMGILTSSTKERLEALEDQRKELQARIAEERLAKPKMKEEFVRFWLLRFRKLDMTQPEQRQALVDTFINAIYLYDDKVLITFNYKEGTETVAFGEAVKAEKSSDMSARGAPENAVKSKDFMAFLFFWQSLHTFAHLLHTLQKSHELFASLAQRVFRCTKKNLLREEHPRQLAAFLCVHLPDGFKDHFTRDFCCHRRFVFRGFLRLRTCHILRVEVGFDLLGQLQPGLVLRVSVGVHQDGGGCMAGVALHRLEVTARLQQLVGGTGVAQTVKHDLLKLRVFCPPHTVPLCQNVRGNG</sequence>
<dbReference type="Proteomes" id="UP000005945">
    <property type="component" value="Unassembled WGS sequence"/>
</dbReference>
<dbReference type="GO" id="GO:0003677">
    <property type="term" value="F:DNA binding"/>
    <property type="evidence" value="ECO:0007669"/>
    <property type="project" value="InterPro"/>
</dbReference>
<dbReference type="PROSITE" id="PS51737">
    <property type="entry name" value="RECOMBINASE_DNA_BIND"/>
    <property type="match status" value="1"/>
</dbReference>
<evidence type="ECO:0008006" key="6">
    <source>
        <dbReference type="Google" id="ProtNLM"/>
    </source>
</evidence>
<reference evidence="4 5" key="2">
    <citation type="submission" date="2007-09" db="EMBL/GenBank/DDBJ databases">
        <authorList>
            <person name="Fulton L."/>
            <person name="Clifton S."/>
            <person name="Fulton B."/>
            <person name="Xu J."/>
            <person name="Minx P."/>
            <person name="Pepin K.H."/>
            <person name="Johnson M."/>
            <person name="Thiruvilangam P."/>
            <person name="Bhonagiri V."/>
            <person name="Nash W.E."/>
            <person name="Mardis E.R."/>
            <person name="Wilson R.K."/>
        </authorList>
    </citation>
    <scope>NUCLEOTIDE SEQUENCE [LARGE SCALE GENOMIC DNA]</scope>
    <source>
        <strain evidence="4 5">M21/2</strain>
    </source>
</reference>
<organism evidence="4 5">
    <name type="scientific">Faecalibacterium prausnitzii M21/2</name>
    <dbReference type="NCBI Taxonomy" id="411485"/>
    <lineage>
        <taxon>Bacteria</taxon>
        <taxon>Bacillati</taxon>
        <taxon>Bacillota</taxon>
        <taxon>Clostridia</taxon>
        <taxon>Eubacteriales</taxon>
        <taxon>Oscillospiraceae</taxon>
        <taxon>Faecalibacterium</taxon>
    </lineage>
</organism>
<dbReference type="AlphaFoldDB" id="A8S9Q3"/>
<evidence type="ECO:0000256" key="1">
    <source>
        <dbReference type="SAM" id="Coils"/>
    </source>
</evidence>
<dbReference type="InterPro" id="IPR036162">
    <property type="entry name" value="Resolvase-like_N_sf"/>
</dbReference>
<dbReference type="PANTHER" id="PTHR30461">
    <property type="entry name" value="DNA-INVERTASE FROM LAMBDOID PROPHAGE"/>
    <property type="match status" value="1"/>
</dbReference>
<feature type="domain" description="Resolvase/invertase-type recombinase catalytic" evidence="2">
    <location>
        <begin position="2"/>
        <end position="146"/>
    </location>
</feature>
<evidence type="ECO:0000259" key="3">
    <source>
        <dbReference type="PROSITE" id="PS51737"/>
    </source>
</evidence>
<protein>
    <recommendedName>
        <fullName evidence="6">Resolvase, N-terminal domain protein</fullName>
    </recommendedName>
</protein>
<dbReference type="InterPro" id="IPR050639">
    <property type="entry name" value="SSR_resolvase"/>
</dbReference>
<reference evidence="4 5" key="1">
    <citation type="submission" date="2007-09" db="EMBL/GenBank/DDBJ databases">
        <title>Draft genome sequence of Faecalibacterium prausnitzii M21/2.</title>
        <authorList>
            <person name="Sudarsanam P."/>
            <person name="Ley R."/>
            <person name="Guruge J."/>
            <person name="Turnbaugh P.J."/>
            <person name="Mahowald M."/>
            <person name="Liep D."/>
            <person name="Gordon J."/>
        </authorList>
    </citation>
    <scope>NUCLEOTIDE SEQUENCE [LARGE SCALE GENOMIC DNA]</scope>
    <source>
        <strain evidence="4 5">M21/2</strain>
    </source>
</reference>
<dbReference type="GO" id="GO:0000150">
    <property type="term" value="F:DNA strand exchange activity"/>
    <property type="evidence" value="ECO:0007669"/>
    <property type="project" value="InterPro"/>
</dbReference>
<evidence type="ECO:0000313" key="5">
    <source>
        <dbReference type="Proteomes" id="UP000005945"/>
    </source>
</evidence>
<comment type="caution">
    <text evidence="4">The sequence shown here is derived from an EMBL/GenBank/DDBJ whole genome shotgun (WGS) entry which is preliminary data.</text>
</comment>
<dbReference type="HOGENOM" id="CLU_010686_18_11_9"/>
<dbReference type="PROSITE" id="PS51736">
    <property type="entry name" value="RECOMBINASES_3"/>
    <property type="match status" value="1"/>
</dbReference>
<dbReference type="Gene3D" id="3.40.50.1390">
    <property type="entry name" value="Resolvase, N-terminal catalytic domain"/>
    <property type="match status" value="1"/>
</dbReference>
<accession>A8S9Q3</accession>
<keyword evidence="1" id="KW-0175">Coiled coil</keyword>
<dbReference type="InterPro" id="IPR038109">
    <property type="entry name" value="DNA_bind_recomb_sf"/>
</dbReference>
<evidence type="ECO:0000313" key="4">
    <source>
        <dbReference type="EMBL" id="EDP22078.1"/>
    </source>
</evidence>
<feature type="domain" description="Recombinase" evidence="3">
    <location>
        <begin position="154"/>
        <end position="259"/>
    </location>
</feature>
<dbReference type="Pfam" id="PF13408">
    <property type="entry name" value="Zn_ribbon_recom"/>
    <property type="match status" value="1"/>
</dbReference>
<name>A8S9Q3_9FIRM</name>
<dbReference type="InterPro" id="IPR006119">
    <property type="entry name" value="Resolv_N"/>
</dbReference>
<dbReference type="Pfam" id="PF07508">
    <property type="entry name" value="Recombinase"/>
    <property type="match status" value="1"/>
</dbReference>
<proteinExistence type="predicted"/>
<evidence type="ECO:0000259" key="2">
    <source>
        <dbReference type="PROSITE" id="PS51736"/>
    </source>
</evidence>
<gene>
    <name evidence="4" type="ORF">FAEPRAM212_01112</name>
</gene>
<dbReference type="PANTHER" id="PTHR30461:SF23">
    <property type="entry name" value="DNA RECOMBINASE-RELATED"/>
    <property type="match status" value="1"/>
</dbReference>
<dbReference type="Gene3D" id="3.90.1750.20">
    <property type="entry name" value="Putative Large Serine Recombinase, Chain B, Domain 2"/>
    <property type="match status" value="1"/>
</dbReference>
<dbReference type="EMBL" id="ABED02000023">
    <property type="protein sequence ID" value="EDP22078.1"/>
    <property type="molecule type" value="Genomic_DNA"/>
</dbReference>